<name>A0A812TQH0_9DINO</name>
<dbReference type="EMBL" id="CAJNDS010002591">
    <property type="protein sequence ID" value="CAE7537203.1"/>
    <property type="molecule type" value="Genomic_DNA"/>
</dbReference>
<evidence type="ECO:0000313" key="2">
    <source>
        <dbReference type="Proteomes" id="UP000604046"/>
    </source>
</evidence>
<dbReference type="Proteomes" id="UP000604046">
    <property type="component" value="Unassembled WGS sequence"/>
</dbReference>
<keyword evidence="2" id="KW-1185">Reference proteome</keyword>
<protein>
    <submittedName>
        <fullName evidence="1">Uncharacterized protein</fullName>
    </submittedName>
</protein>
<gene>
    <name evidence="1" type="ORF">SNAT2548_LOCUS30109</name>
</gene>
<proteinExistence type="predicted"/>
<comment type="caution">
    <text evidence="1">The sequence shown here is derived from an EMBL/GenBank/DDBJ whole genome shotgun (WGS) entry which is preliminary data.</text>
</comment>
<evidence type="ECO:0000313" key="1">
    <source>
        <dbReference type="EMBL" id="CAE7537203.1"/>
    </source>
</evidence>
<dbReference type="AlphaFoldDB" id="A0A812TQH0"/>
<sequence length="87" mass="9435">MVRDTISDYPGPCQTLWQPTALLVASMPPADPAVHIRRDSGSILLYLRWSGMAPRCMACSNRVNCRRGAGVICLCRDLASANSVSGR</sequence>
<organism evidence="1 2">
    <name type="scientific">Symbiodinium natans</name>
    <dbReference type="NCBI Taxonomy" id="878477"/>
    <lineage>
        <taxon>Eukaryota</taxon>
        <taxon>Sar</taxon>
        <taxon>Alveolata</taxon>
        <taxon>Dinophyceae</taxon>
        <taxon>Suessiales</taxon>
        <taxon>Symbiodiniaceae</taxon>
        <taxon>Symbiodinium</taxon>
    </lineage>
</organism>
<reference evidence="1" key="1">
    <citation type="submission" date="2021-02" db="EMBL/GenBank/DDBJ databases">
        <authorList>
            <person name="Dougan E. K."/>
            <person name="Rhodes N."/>
            <person name="Thang M."/>
            <person name="Chan C."/>
        </authorList>
    </citation>
    <scope>NUCLEOTIDE SEQUENCE</scope>
</reference>
<accession>A0A812TQH0</accession>